<evidence type="ECO:0000259" key="6">
    <source>
        <dbReference type="SMART" id="SM00849"/>
    </source>
</evidence>
<proteinExistence type="inferred from homology"/>
<comment type="similarity">
    <text evidence="2">Belongs to the metallo-beta-lactamase superfamily.</text>
</comment>
<feature type="domain" description="Metallo-beta-lactamase" evidence="6">
    <location>
        <begin position="40"/>
        <end position="236"/>
    </location>
</feature>
<dbReference type="AlphaFoldDB" id="A0A5Q0QDM5"/>
<organism evidence="7 8">
    <name type="scientific">Sphingobacterium zhuxiongii</name>
    <dbReference type="NCBI Taxonomy" id="2662364"/>
    <lineage>
        <taxon>Bacteria</taxon>
        <taxon>Pseudomonadati</taxon>
        <taxon>Bacteroidota</taxon>
        <taxon>Sphingobacteriia</taxon>
        <taxon>Sphingobacteriales</taxon>
        <taxon>Sphingobacteriaceae</taxon>
        <taxon>Sphingobacterium</taxon>
    </lineage>
</organism>
<reference evidence="7 8" key="1">
    <citation type="submission" date="2019-10" db="EMBL/GenBank/DDBJ databases">
        <authorList>
            <person name="Dong K."/>
        </authorList>
    </citation>
    <scope>NUCLEOTIDE SEQUENCE [LARGE SCALE GENOMIC DNA]</scope>
    <source>
        <strain evidence="8">dk4302</strain>
    </source>
</reference>
<protein>
    <submittedName>
        <fullName evidence="7">MBL fold metallo-hydrolase</fullName>
    </submittedName>
</protein>
<name>A0A5Q0QDM5_9SPHI</name>
<evidence type="ECO:0000313" key="8">
    <source>
        <dbReference type="Proteomes" id="UP000326921"/>
    </source>
</evidence>
<keyword evidence="3" id="KW-0479">Metal-binding</keyword>
<evidence type="ECO:0000256" key="1">
    <source>
        <dbReference type="ARBA" id="ARBA00001947"/>
    </source>
</evidence>
<keyword evidence="5" id="KW-0862">Zinc</keyword>
<dbReference type="InterPro" id="IPR051013">
    <property type="entry name" value="MBL_superfamily_lactonases"/>
</dbReference>
<dbReference type="GO" id="GO:0046872">
    <property type="term" value="F:metal ion binding"/>
    <property type="evidence" value="ECO:0007669"/>
    <property type="project" value="UniProtKB-KW"/>
</dbReference>
<evidence type="ECO:0000313" key="7">
    <source>
        <dbReference type="EMBL" id="QGA25280.1"/>
    </source>
</evidence>
<dbReference type="InterPro" id="IPR036866">
    <property type="entry name" value="RibonucZ/Hydroxyglut_hydro"/>
</dbReference>
<dbReference type="Proteomes" id="UP000326921">
    <property type="component" value="Chromosome"/>
</dbReference>
<evidence type="ECO:0000256" key="4">
    <source>
        <dbReference type="ARBA" id="ARBA00022801"/>
    </source>
</evidence>
<sequence>MVKAYSLYEGSYSVDKSKKFIPFDPKKDDPKDRPGSLFVHIHPFLLETKAGLVLLDTGLGRRTDDDELVIHANIKKLGFDIDDVRYVLMSHLHKDHANGMVDFKDGSKRVAFPNAEYIIQEQEWEAAFSTESPSYRTDVFDVLQRSGNLVFVNGDGHLNDEIRYELSGGHSEFHQVFHIQTEEEHFFFGGDELPEPEEIFRNFIAKYDYDGRRAKKLREEYWAAGAPEGWVFMFYHSKSIAIGRPEQREDGTYKIIDATK</sequence>
<comment type="cofactor">
    <cofactor evidence="1">
        <name>Zn(2+)</name>
        <dbReference type="ChEBI" id="CHEBI:29105"/>
    </cofactor>
</comment>
<dbReference type="PANTHER" id="PTHR42978">
    <property type="entry name" value="QUORUM-QUENCHING LACTONASE YTNP-RELATED-RELATED"/>
    <property type="match status" value="1"/>
</dbReference>
<evidence type="ECO:0000256" key="3">
    <source>
        <dbReference type="ARBA" id="ARBA00022723"/>
    </source>
</evidence>
<keyword evidence="4 7" id="KW-0378">Hydrolase</keyword>
<dbReference type="InterPro" id="IPR001279">
    <property type="entry name" value="Metallo-B-lactamas"/>
</dbReference>
<dbReference type="KEGG" id="sphe:GFH32_02645"/>
<dbReference type="GO" id="GO:0016787">
    <property type="term" value="F:hydrolase activity"/>
    <property type="evidence" value="ECO:0007669"/>
    <property type="project" value="UniProtKB-KW"/>
</dbReference>
<dbReference type="PANTHER" id="PTHR42978:SF2">
    <property type="entry name" value="102 KBASES UNSTABLE REGION: FROM 1 TO 119443"/>
    <property type="match status" value="1"/>
</dbReference>
<dbReference type="Gene3D" id="3.60.15.10">
    <property type="entry name" value="Ribonuclease Z/Hydroxyacylglutathione hydrolase-like"/>
    <property type="match status" value="1"/>
</dbReference>
<dbReference type="SUPFAM" id="SSF56281">
    <property type="entry name" value="Metallo-hydrolase/oxidoreductase"/>
    <property type="match status" value="1"/>
</dbReference>
<accession>A0A5Q0QDM5</accession>
<dbReference type="RefSeq" id="WP_153509601.1">
    <property type="nucleotide sequence ID" value="NZ_CP045652.1"/>
</dbReference>
<dbReference type="EMBL" id="CP045652">
    <property type="protein sequence ID" value="QGA25280.1"/>
    <property type="molecule type" value="Genomic_DNA"/>
</dbReference>
<evidence type="ECO:0000256" key="5">
    <source>
        <dbReference type="ARBA" id="ARBA00022833"/>
    </source>
</evidence>
<gene>
    <name evidence="7" type="ORF">GFH32_02645</name>
</gene>
<dbReference type="SMART" id="SM00849">
    <property type="entry name" value="Lactamase_B"/>
    <property type="match status" value="1"/>
</dbReference>
<evidence type="ECO:0000256" key="2">
    <source>
        <dbReference type="ARBA" id="ARBA00007749"/>
    </source>
</evidence>
<dbReference type="Pfam" id="PF00753">
    <property type="entry name" value="Lactamase_B"/>
    <property type="match status" value="1"/>
</dbReference>
<keyword evidence="8" id="KW-1185">Reference proteome</keyword>